<feature type="domain" description="HTH marR-type" evidence="4">
    <location>
        <begin position="2"/>
        <end position="137"/>
    </location>
</feature>
<keyword evidence="2" id="KW-0238">DNA-binding</keyword>
<dbReference type="InterPro" id="IPR036390">
    <property type="entry name" value="WH_DNA-bd_sf"/>
</dbReference>
<keyword evidence="3" id="KW-0804">Transcription</keyword>
<comment type="caution">
    <text evidence="5">The sequence shown here is derived from an EMBL/GenBank/DDBJ whole genome shotgun (WGS) entry which is preliminary data.</text>
</comment>
<dbReference type="PANTHER" id="PTHR42756:SF1">
    <property type="entry name" value="TRANSCRIPTIONAL REPRESSOR OF EMRAB OPERON"/>
    <property type="match status" value="1"/>
</dbReference>
<protein>
    <submittedName>
        <fullName evidence="5">MarR family transcriptional regulator</fullName>
    </submittedName>
</protein>
<evidence type="ECO:0000313" key="6">
    <source>
        <dbReference type="Proteomes" id="UP000284109"/>
    </source>
</evidence>
<evidence type="ECO:0000313" key="5">
    <source>
        <dbReference type="EMBL" id="RHW52318.1"/>
    </source>
</evidence>
<dbReference type="AlphaFoldDB" id="A0A3R6VBL3"/>
<dbReference type="OrthoDB" id="384891at2"/>
<evidence type="ECO:0000256" key="2">
    <source>
        <dbReference type="ARBA" id="ARBA00023125"/>
    </source>
</evidence>
<gene>
    <name evidence="5" type="ORF">DS831_03055</name>
</gene>
<name>A0A3R6VBL3_9LACO</name>
<dbReference type="Proteomes" id="UP000284109">
    <property type="component" value="Unassembled WGS sequence"/>
</dbReference>
<evidence type="ECO:0000259" key="4">
    <source>
        <dbReference type="PROSITE" id="PS50995"/>
    </source>
</evidence>
<dbReference type="GO" id="GO:0003700">
    <property type="term" value="F:DNA-binding transcription factor activity"/>
    <property type="evidence" value="ECO:0007669"/>
    <property type="project" value="InterPro"/>
</dbReference>
<evidence type="ECO:0000256" key="3">
    <source>
        <dbReference type="ARBA" id="ARBA00023163"/>
    </source>
</evidence>
<dbReference type="SUPFAM" id="SSF46785">
    <property type="entry name" value="Winged helix' DNA-binding domain"/>
    <property type="match status" value="1"/>
</dbReference>
<dbReference type="RefSeq" id="WP_118900241.1">
    <property type="nucleotide sequence ID" value="NZ_QOCR01000001.1"/>
</dbReference>
<dbReference type="GO" id="GO:0003677">
    <property type="term" value="F:DNA binding"/>
    <property type="evidence" value="ECO:0007669"/>
    <property type="project" value="UniProtKB-KW"/>
</dbReference>
<reference evidence="5 6" key="1">
    <citation type="submission" date="2018-07" db="EMBL/GenBank/DDBJ databases">
        <title>Genome sequences of six Lactobacillus spp. isolated from bumble bee guts.</title>
        <authorList>
            <person name="Motta E.V.S."/>
            <person name="Moran N.A."/>
        </authorList>
    </citation>
    <scope>NUCLEOTIDE SEQUENCE [LARGE SCALE GENOMIC DNA]</scope>
    <source>
        <strain evidence="5 6">BI-1.1</strain>
    </source>
</reference>
<dbReference type="PANTHER" id="PTHR42756">
    <property type="entry name" value="TRANSCRIPTIONAL REGULATOR, MARR"/>
    <property type="match status" value="1"/>
</dbReference>
<dbReference type="EMBL" id="QOCR01000001">
    <property type="protein sequence ID" value="RHW52318.1"/>
    <property type="molecule type" value="Genomic_DNA"/>
</dbReference>
<dbReference type="SMART" id="SM00347">
    <property type="entry name" value="HTH_MARR"/>
    <property type="match status" value="1"/>
</dbReference>
<dbReference type="PROSITE" id="PS50995">
    <property type="entry name" value="HTH_MARR_2"/>
    <property type="match status" value="1"/>
</dbReference>
<dbReference type="Pfam" id="PF12802">
    <property type="entry name" value="MarR_2"/>
    <property type="match status" value="1"/>
</dbReference>
<keyword evidence="6" id="KW-1185">Reference proteome</keyword>
<proteinExistence type="predicted"/>
<dbReference type="Gene3D" id="1.10.10.10">
    <property type="entry name" value="Winged helix-like DNA-binding domain superfamily/Winged helix DNA-binding domain"/>
    <property type="match status" value="1"/>
</dbReference>
<accession>A0A3R6VBL3</accession>
<dbReference type="InterPro" id="IPR000835">
    <property type="entry name" value="HTH_MarR-typ"/>
</dbReference>
<keyword evidence="1" id="KW-0805">Transcription regulation</keyword>
<organism evidence="5 6">
    <name type="scientific">Bombilactobacillus bombi</name>
    <dbReference type="NCBI Taxonomy" id="1303590"/>
    <lineage>
        <taxon>Bacteria</taxon>
        <taxon>Bacillati</taxon>
        <taxon>Bacillota</taxon>
        <taxon>Bacilli</taxon>
        <taxon>Lactobacillales</taxon>
        <taxon>Lactobacillaceae</taxon>
        <taxon>Bombilactobacillus</taxon>
    </lineage>
</organism>
<dbReference type="InterPro" id="IPR036388">
    <property type="entry name" value="WH-like_DNA-bd_sf"/>
</dbReference>
<sequence length="156" mass="17994">MTENIIHLVKIVSNQLSRKMNKFAKQFGLTGVQIQIIDYLNHLPQNQFVYQKDIEREFNIRRSTATSVLQKMEENQLIMRNVSPSDSRIKIISALPKAEEIQPQISEFLAATNTELLNSISTFQRRGFLKALDKISTELAAEEKKEHNNNDTEHPL</sequence>
<evidence type="ECO:0000256" key="1">
    <source>
        <dbReference type="ARBA" id="ARBA00023015"/>
    </source>
</evidence>